<keyword evidence="10" id="KW-1185">Reference proteome</keyword>
<evidence type="ECO:0000256" key="3">
    <source>
        <dbReference type="ARBA" id="ARBA00022603"/>
    </source>
</evidence>
<dbReference type="EC" id="2.1.1.72" evidence="2 8"/>
<comment type="catalytic activity">
    <reaction evidence="6 8">
        <text>a 2'-deoxyadenosine in DNA + S-adenosyl-L-methionine = an N(6)-methyl-2'-deoxyadenosine in DNA + S-adenosyl-L-homocysteine + H(+)</text>
        <dbReference type="Rhea" id="RHEA:15197"/>
        <dbReference type="Rhea" id="RHEA-COMP:12418"/>
        <dbReference type="Rhea" id="RHEA-COMP:12419"/>
        <dbReference type="ChEBI" id="CHEBI:15378"/>
        <dbReference type="ChEBI" id="CHEBI:57856"/>
        <dbReference type="ChEBI" id="CHEBI:59789"/>
        <dbReference type="ChEBI" id="CHEBI:90615"/>
        <dbReference type="ChEBI" id="CHEBI:90616"/>
        <dbReference type="EC" id="2.1.1.72"/>
    </reaction>
</comment>
<dbReference type="Gene3D" id="3.40.50.150">
    <property type="entry name" value="Vaccinia Virus protein VP39"/>
    <property type="match status" value="1"/>
</dbReference>
<dbReference type="RefSeq" id="WP_061949122.1">
    <property type="nucleotide sequence ID" value="NZ_LTAO01000023.1"/>
</dbReference>
<evidence type="ECO:0000313" key="10">
    <source>
        <dbReference type="Proteomes" id="UP000075806"/>
    </source>
</evidence>
<dbReference type="SUPFAM" id="SSF53335">
    <property type="entry name" value="S-adenosyl-L-methionine-dependent methyltransferases"/>
    <property type="match status" value="1"/>
</dbReference>
<dbReference type="PANTHER" id="PTHR30481">
    <property type="entry name" value="DNA ADENINE METHYLASE"/>
    <property type="match status" value="1"/>
</dbReference>
<dbReference type="GO" id="GO:1904047">
    <property type="term" value="F:S-adenosyl-L-methionine binding"/>
    <property type="evidence" value="ECO:0007669"/>
    <property type="project" value="TreeGrafter"/>
</dbReference>
<evidence type="ECO:0000256" key="7">
    <source>
        <dbReference type="PIRSR" id="PIRSR000398-1"/>
    </source>
</evidence>
<proteinExistence type="inferred from homology"/>
<dbReference type="Pfam" id="PF02086">
    <property type="entry name" value="MethyltransfD12"/>
    <property type="match status" value="1"/>
</dbReference>
<feature type="binding site" evidence="7">
    <location>
        <position position="187"/>
    </location>
    <ligand>
        <name>S-adenosyl-L-methionine</name>
        <dbReference type="ChEBI" id="CHEBI:59789"/>
    </ligand>
</feature>
<dbReference type="PIRSF" id="PIRSF000398">
    <property type="entry name" value="M_m6A_EcoRV"/>
    <property type="match status" value="1"/>
</dbReference>
<organism evidence="9 10">
    <name type="scientific">Alkalihalobacillus trypoxylicola</name>
    <dbReference type="NCBI Taxonomy" id="519424"/>
    <lineage>
        <taxon>Bacteria</taxon>
        <taxon>Bacillati</taxon>
        <taxon>Bacillota</taxon>
        <taxon>Bacilli</taxon>
        <taxon>Bacillales</taxon>
        <taxon>Bacillaceae</taxon>
        <taxon>Alkalihalobacillus</taxon>
    </lineage>
</organism>
<dbReference type="GO" id="GO:0032259">
    <property type="term" value="P:methylation"/>
    <property type="evidence" value="ECO:0007669"/>
    <property type="project" value="UniProtKB-KW"/>
</dbReference>
<dbReference type="GO" id="GO:0009007">
    <property type="term" value="F:site-specific DNA-methyltransferase (adenine-specific) activity"/>
    <property type="evidence" value="ECO:0007669"/>
    <property type="project" value="UniProtKB-UniRule"/>
</dbReference>
<gene>
    <name evidence="9" type="ORF">AZF04_07240</name>
</gene>
<evidence type="ECO:0000256" key="2">
    <source>
        <dbReference type="ARBA" id="ARBA00011900"/>
    </source>
</evidence>
<dbReference type="REBASE" id="150529">
    <property type="entry name" value="M.Btr13244ORF7240P"/>
</dbReference>
<evidence type="ECO:0000256" key="5">
    <source>
        <dbReference type="ARBA" id="ARBA00022691"/>
    </source>
</evidence>
<dbReference type="InterPro" id="IPR029063">
    <property type="entry name" value="SAM-dependent_MTases_sf"/>
</dbReference>
<dbReference type="Gene3D" id="1.10.1020.10">
    <property type="entry name" value="Adenine-specific Methyltransferase, Domain 2"/>
    <property type="match status" value="1"/>
</dbReference>
<dbReference type="NCBIfam" id="TIGR00571">
    <property type="entry name" value="dam"/>
    <property type="match status" value="1"/>
</dbReference>
<dbReference type="OrthoDB" id="9805629at2"/>
<dbReference type="InterPro" id="IPR012327">
    <property type="entry name" value="MeTrfase_D12"/>
</dbReference>
<evidence type="ECO:0000256" key="8">
    <source>
        <dbReference type="RuleBase" id="RU361257"/>
    </source>
</evidence>
<feature type="binding site" evidence="7">
    <location>
        <position position="15"/>
    </location>
    <ligand>
        <name>S-adenosyl-L-methionine</name>
        <dbReference type="ChEBI" id="CHEBI:59789"/>
    </ligand>
</feature>
<dbReference type="PANTHER" id="PTHR30481:SF3">
    <property type="entry name" value="DNA ADENINE METHYLASE"/>
    <property type="match status" value="1"/>
</dbReference>
<keyword evidence="4 8" id="KW-0808">Transferase</keyword>
<dbReference type="InterPro" id="IPR002052">
    <property type="entry name" value="DNA_methylase_N6_adenine_CS"/>
</dbReference>
<dbReference type="GO" id="GO:0006298">
    <property type="term" value="P:mismatch repair"/>
    <property type="evidence" value="ECO:0007669"/>
    <property type="project" value="TreeGrafter"/>
</dbReference>
<evidence type="ECO:0000313" key="9">
    <source>
        <dbReference type="EMBL" id="KYG29313.1"/>
    </source>
</evidence>
<evidence type="ECO:0000256" key="4">
    <source>
        <dbReference type="ARBA" id="ARBA00022679"/>
    </source>
</evidence>
<evidence type="ECO:0000256" key="6">
    <source>
        <dbReference type="ARBA" id="ARBA00047942"/>
    </source>
</evidence>
<dbReference type="InterPro" id="IPR023095">
    <property type="entry name" value="Ade_MeTrfase_dom_2"/>
</dbReference>
<feature type="binding site" evidence="7">
    <location>
        <position position="11"/>
    </location>
    <ligand>
        <name>S-adenosyl-L-methionine</name>
        <dbReference type="ChEBI" id="CHEBI:59789"/>
    </ligand>
</feature>
<dbReference type="PROSITE" id="PS00092">
    <property type="entry name" value="N6_MTASE"/>
    <property type="match status" value="1"/>
</dbReference>
<keyword evidence="5 8" id="KW-0949">S-adenosyl-L-methionine</keyword>
<comment type="caution">
    <text evidence="9">The sequence shown here is derived from an EMBL/GenBank/DDBJ whole genome shotgun (WGS) entry which is preliminary data.</text>
</comment>
<evidence type="ECO:0000256" key="1">
    <source>
        <dbReference type="ARBA" id="ARBA00006594"/>
    </source>
</evidence>
<name>A0A161Q1E8_9BACI</name>
<dbReference type="EMBL" id="LTAO01000023">
    <property type="protein sequence ID" value="KYG29313.1"/>
    <property type="molecule type" value="Genomic_DNA"/>
</dbReference>
<reference evidence="9" key="1">
    <citation type="submission" date="2016-02" db="EMBL/GenBank/DDBJ databases">
        <title>Genome sequence of Bacillus trypoxylicola KCTC 13244(T).</title>
        <authorList>
            <person name="Jeong H."/>
            <person name="Park S.-H."/>
            <person name="Choi S.-K."/>
        </authorList>
    </citation>
    <scope>NUCLEOTIDE SEQUENCE [LARGE SCALE GENOMIC DNA]</scope>
    <source>
        <strain evidence="9">KCTC 13244</strain>
    </source>
</reference>
<sequence>MNKQAQPFLKWAGGKRQLIPEIMKYIPEDYGTYYEPFIGAGAVLFQLKPAKAIINDINSELVNTYHVIRYQMEELIEDLKRHENTADYYYSIREWDRNRESYAQLTPVQKASRLIYLNKTCFNGLYRVNKKGQYNVPYGKYKSPNIVNEQVIRQVHDYLKEANVTIKNEDFAQVIEGAKKGDFIYLDPPYDPVSMTASFTNYSLEGFGKKEQLRLRDLFHELDKRGCFILLSNSATDFIKSSYDGYKMKIVGASRNINSIGSKRGKIEEVLVMNY</sequence>
<dbReference type="Proteomes" id="UP000075806">
    <property type="component" value="Unassembled WGS sequence"/>
</dbReference>
<feature type="binding site" evidence="7">
    <location>
        <position position="56"/>
    </location>
    <ligand>
        <name>S-adenosyl-L-methionine</name>
        <dbReference type="ChEBI" id="CHEBI:59789"/>
    </ligand>
</feature>
<dbReference type="InterPro" id="IPR012263">
    <property type="entry name" value="M_m6A_EcoRV"/>
</dbReference>
<protein>
    <recommendedName>
        <fullName evidence="2 8">Site-specific DNA-methyltransferase (adenine-specific)</fullName>
        <ecNumber evidence="2 8">2.1.1.72</ecNumber>
    </recommendedName>
</protein>
<dbReference type="GO" id="GO:0043565">
    <property type="term" value="F:sequence-specific DNA binding"/>
    <property type="evidence" value="ECO:0007669"/>
    <property type="project" value="TreeGrafter"/>
</dbReference>
<dbReference type="AlphaFoldDB" id="A0A161Q1E8"/>
<comment type="similarity">
    <text evidence="1 8">Belongs to the N(4)/N(6)-methyltransferase family.</text>
</comment>
<dbReference type="GO" id="GO:0009307">
    <property type="term" value="P:DNA restriction-modification system"/>
    <property type="evidence" value="ECO:0007669"/>
    <property type="project" value="InterPro"/>
</dbReference>
<accession>A0A161Q1E8</accession>
<keyword evidence="3 8" id="KW-0489">Methyltransferase</keyword>
<dbReference type="PRINTS" id="PR00505">
    <property type="entry name" value="D12N6MTFRASE"/>
</dbReference>